<dbReference type="GO" id="GO:0015344">
    <property type="term" value="F:siderophore uptake transmembrane transporter activity"/>
    <property type="evidence" value="ECO:0007669"/>
    <property type="project" value="TreeGrafter"/>
</dbReference>
<feature type="chain" id="PRO_5012377237" evidence="14">
    <location>
        <begin position="19"/>
        <end position="703"/>
    </location>
</feature>
<accession>A0A250FRR6</accession>
<evidence type="ECO:0000256" key="5">
    <source>
        <dbReference type="ARBA" id="ARBA00022692"/>
    </source>
</evidence>
<dbReference type="Gene3D" id="2.40.170.20">
    <property type="entry name" value="TonB-dependent receptor, beta-barrel domain"/>
    <property type="match status" value="1"/>
</dbReference>
<dbReference type="EMBL" id="CP022386">
    <property type="protein sequence ID" value="ATA87879.1"/>
    <property type="molecule type" value="Genomic_DNA"/>
</dbReference>
<evidence type="ECO:0000256" key="7">
    <source>
        <dbReference type="ARBA" id="ARBA00023004"/>
    </source>
</evidence>
<evidence type="ECO:0000256" key="3">
    <source>
        <dbReference type="ARBA" id="ARBA00022452"/>
    </source>
</evidence>
<keyword evidence="7" id="KW-0408">Iron</keyword>
<dbReference type="InterPro" id="IPR012910">
    <property type="entry name" value="Plug_dom"/>
</dbReference>
<evidence type="ECO:0000313" key="18">
    <source>
        <dbReference type="Proteomes" id="UP000217250"/>
    </source>
</evidence>
<evidence type="ECO:0000256" key="2">
    <source>
        <dbReference type="ARBA" id="ARBA00022448"/>
    </source>
</evidence>
<comment type="similarity">
    <text evidence="12 13">Belongs to the TonB-dependent receptor family.</text>
</comment>
<organism evidence="17 18">
    <name type="scientific">Capnocytophaga gingivalis</name>
    <dbReference type="NCBI Taxonomy" id="1017"/>
    <lineage>
        <taxon>Bacteria</taxon>
        <taxon>Pseudomonadati</taxon>
        <taxon>Bacteroidota</taxon>
        <taxon>Flavobacteriia</taxon>
        <taxon>Flavobacteriales</taxon>
        <taxon>Flavobacteriaceae</taxon>
        <taxon>Capnocytophaga</taxon>
    </lineage>
</organism>
<keyword evidence="4" id="KW-0410">Iron transport</keyword>
<reference evidence="18" key="1">
    <citation type="submission" date="2017-06" db="EMBL/GenBank/DDBJ databases">
        <title>Capnocytophaga spp. assemblies.</title>
        <authorList>
            <person name="Gulvik C.A."/>
        </authorList>
    </citation>
    <scope>NUCLEOTIDE SEQUENCE [LARGE SCALE GENOMIC DNA]</scope>
    <source>
        <strain evidence="18">H1496</strain>
    </source>
</reference>
<evidence type="ECO:0000256" key="8">
    <source>
        <dbReference type="ARBA" id="ARBA00023065"/>
    </source>
</evidence>
<evidence type="ECO:0000259" key="16">
    <source>
        <dbReference type="Pfam" id="PF07715"/>
    </source>
</evidence>
<feature type="domain" description="TonB-dependent receptor plug" evidence="16">
    <location>
        <begin position="47"/>
        <end position="155"/>
    </location>
</feature>
<dbReference type="InterPro" id="IPR036942">
    <property type="entry name" value="Beta-barrel_TonB_sf"/>
</dbReference>
<dbReference type="Gene3D" id="2.170.130.10">
    <property type="entry name" value="TonB-dependent receptor, plug domain"/>
    <property type="match status" value="1"/>
</dbReference>
<protein>
    <submittedName>
        <fullName evidence="17">TonB-dependent receptor</fullName>
    </submittedName>
</protein>
<dbReference type="GO" id="GO:0009279">
    <property type="term" value="C:cell outer membrane"/>
    <property type="evidence" value="ECO:0007669"/>
    <property type="project" value="UniProtKB-SubCell"/>
</dbReference>
<dbReference type="GeneID" id="84809360"/>
<comment type="subcellular location">
    <subcellularLocation>
        <location evidence="1 12">Cell outer membrane</location>
        <topology evidence="1 12">Multi-pass membrane protein</topology>
    </subcellularLocation>
</comment>
<gene>
    <name evidence="17" type="ORF">CGC50_12520</name>
</gene>
<keyword evidence="10 12" id="KW-0472">Membrane</keyword>
<evidence type="ECO:0000256" key="10">
    <source>
        <dbReference type="ARBA" id="ARBA00023136"/>
    </source>
</evidence>
<keyword evidence="8" id="KW-0406">Ion transport</keyword>
<evidence type="ECO:0000256" key="11">
    <source>
        <dbReference type="ARBA" id="ARBA00023237"/>
    </source>
</evidence>
<evidence type="ECO:0000313" key="17">
    <source>
        <dbReference type="EMBL" id="ATA87879.1"/>
    </source>
</evidence>
<evidence type="ECO:0000256" key="1">
    <source>
        <dbReference type="ARBA" id="ARBA00004571"/>
    </source>
</evidence>
<evidence type="ECO:0000256" key="13">
    <source>
        <dbReference type="RuleBase" id="RU003357"/>
    </source>
</evidence>
<dbReference type="Pfam" id="PF00593">
    <property type="entry name" value="TonB_dep_Rec_b-barrel"/>
    <property type="match status" value="1"/>
</dbReference>
<dbReference type="InterPro" id="IPR039426">
    <property type="entry name" value="TonB-dep_rcpt-like"/>
</dbReference>
<dbReference type="PROSITE" id="PS52016">
    <property type="entry name" value="TONB_DEPENDENT_REC_3"/>
    <property type="match status" value="1"/>
</dbReference>
<evidence type="ECO:0000259" key="15">
    <source>
        <dbReference type="Pfam" id="PF00593"/>
    </source>
</evidence>
<sequence length="703" mass="79445">MKKTLFCGALVLSLPSFAQEMPAIKDSLSEKPISLDEVVVQGIRARENTPISFSNVSKKEIQQKNSGQQLPILLGNLPNVVSYSEDGAGYGATALFIRGNDTYRTNVTINGIPYNDAESQGVFFYNLSDFASSAENIQLQRGVGTSTNGAGAFGASLNILSDASSEKPYAQIANYLGSYMTHKHAIKFSTGKLKEHFELAGRFSKINSDGYIDRASSDLKSYFLQGAYSNNNTLIKGLVFGGTEKTYLTYKGISAEQLQKDRRYNPAGKYTVGGQTFFYDNETDNYQQDHAQLHWTQKWDEHWNTNLSLHYTKGKGYWEQMDNWGDSKGNFVIRYQLDNDFYGTVFSANYRKQAIELVLGGAANVYEGNHYNETVWTENATNPYRDISDWVYGNKQEVSAFTKLTWQIAPKLSLFGDIQYRRVNFRSTLKKTQVNESIPMLNPKAGISYFLSPASTLYFSFAHATKEPNRSDYKEYAKNIKKGAELPRQEKVNDFELGWRYISEKVKLNANVYYMLYKDQLVLTGDISNTGYSLRKNSGKSYRTGVEIDATVALAPRWEWTPNMSFSKNKNIDYTIQDPNTPTQKINLGNTDISFSPDWVVGNTISFTPIDNFQISLISKYIGERYLTNENQENALLEDFLVHSLHLSYELLPQKLFKSVLFSVTANNLLNKKYVAHGRYASGKPLYFPAAELNSMVGITFTF</sequence>
<evidence type="ECO:0000256" key="9">
    <source>
        <dbReference type="ARBA" id="ARBA00023077"/>
    </source>
</evidence>
<keyword evidence="11 12" id="KW-0998">Cell outer membrane</keyword>
<evidence type="ECO:0000256" key="12">
    <source>
        <dbReference type="PROSITE-ProRule" id="PRU01360"/>
    </source>
</evidence>
<dbReference type="PANTHER" id="PTHR32552:SF68">
    <property type="entry name" value="FERRICHROME OUTER MEMBRANE TRANSPORTER_PHAGE RECEPTOR"/>
    <property type="match status" value="1"/>
</dbReference>
<name>A0A250FRR6_9FLAO</name>
<keyword evidence="5 12" id="KW-0812">Transmembrane</keyword>
<dbReference type="PANTHER" id="PTHR32552">
    <property type="entry name" value="FERRICHROME IRON RECEPTOR-RELATED"/>
    <property type="match status" value="1"/>
</dbReference>
<proteinExistence type="inferred from homology"/>
<evidence type="ECO:0000256" key="4">
    <source>
        <dbReference type="ARBA" id="ARBA00022496"/>
    </source>
</evidence>
<keyword evidence="9 13" id="KW-0798">TonB box</keyword>
<evidence type="ECO:0000256" key="14">
    <source>
        <dbReference type="SAM" id="SignalP"/>
    </source>
</evidence>
<dbReference type="AlphaFoldDB" id="A0A250FRR6"/>
<feature type="domain" description="TonB-dependent receptor-like beta-barrel" evidence="15">
    <location>
        <begin position="248"/>
        <end position="669"/>
    </location>
</feature>
<keyword evidence="2 12" id="KW-0813">Transport</keyword>
<dbReference type="Proteomes" id="UP000217250">
    <property type="component" value="Chromosome"/>
</dbReference>
<keyword evidence="3 12" id="KW-1134">Transmembrane beta strand</keyword>
<dbReference type="InterPro" id="IPR000531">
    <property type="entry name" value="Beta-barrel_TonB"/>
</dbReference>
<dbReference type="RefSeq" id="WP_095911075.1">
    <property type="nucleotide sequence ID" value="NZ_CAUVLU010000020.1"/>
</dbReference>
<keyword evidence="17" id="KW-0675">Receptor</keyword>
<feature type="signal peptide" evidence="14">
    <location>
        <begin position="1"/>
        <end position="18"/>
    </location>
</feature>
<dbReference type="SUPFAM" id="SSF56935">
    <property type="entry name" value="Porins"/>
    <property type="match status" value="1"/>
</dbReference>
<evidence type="ECO:0000256" key="6">
    <source>
        <dbReference type="ARBA" id="ARBA00022729"/>
    </source>
</evidence>
<dbReference type="InterPro" id="IPR037066">
    <property type="entry name" value="Plug_dom_sf"/>
</dbReference>
<keyword evidence="6 14" id="KW-0732">Signal</keyword>
<dbReference type="KEGG" id="cgh:CGC50_12520"/>
<dbReference type="Pfam" id="PF07715">
    <property type="entry name" value="Plug"/>
    <property type="match status" value="1"/>
</dbReference>
<dbReference type="OrthoDB" id="9761152at2"/>